<evidence type="ECO:0000313" key="3">
    <source>
        <dbReference type="EMBL" id="PNW11949.1"/>
    </source>
</evidence>
<evidence type="ECO:0000313" key="4">
    <source>
        <dbReference type="Proteomes" id="UP000236262"/>
    </source>
</evidence>
<protein>
    <submittedName>
        <fullName evidence="3">Crp/Fnr family transcriptional regulator</fullName>
    </submittedName>
</protein>
<dbReference type="RefSeq" id="WP_103293336.1">
    <property type="nucleotide sequence ID" value="NZ_CP033924.1"/>
</dbReference>
<organism evidence="3 4">
    <name type="scientific">Chryseobacterium lactis</name>
    <dbReference type="NCBI Taxonomy" id="1241981"/>
    <lineage>
        <taxon>Bacteria</taxon>
        <taxon>Pseudomonadati</taxon>
        <taxon>Bacteroidota</taxon>
        <taxon>Flavobacteriia</taxon>
        <taxon>Flavobacteriales</taxon>
        <taxon>Weeksellaceae</taxon>
        <taxon>Chryseobacterium group</taxon>
        <taxon>Chryseobacterium</taxon>
    </lineage>
</organism>
<dbReference type="Proteomes" id="UP000236262">
    <property type="component" value="Unassembled WGS sequence"/>
</dbReference>
<proteinExistence type="predicted"/>
<keyword evidence="5" id="KW-1185">Reference proteome</keyword>
<gene>
    <name evidence="3" type="ORF">C1637_19515</name>
    <name evidence="2" type="ORF">EG342_15310</name>
</gene>
<sequence>MELSAYLEKEGGLPKEIITLLDEIFDYQELPKNHILLANGSRSKQVFFIEEGLLRIFYYKDGKDITDYFFKEDIFFLSVESVFLNQEYHYSYELLENCKIRVANYSKIEALLDAFPKLNAFVIMVMAYHIKILSDRVCDLQFQSAQNRYRDLITYSPDLVLRAPLGYIASYLGITQQTLSVIRATTKF</sequence>
<dbReference type="OrthoDB" id="680421at2"/>
<dbReference type="KEGG" id="clac:EG342_15310"/>
<dbReference type="CDD" id="cd00038">
    <property type="entry name" value="CAP_ED"/>
    <property type="match status" value="1"/>
</dbReference>
<dbReference type="InterPro" id="IPR018490">
    <property type="entry name" value="cNMP-bd_dom_sf"/>
</dbReference>
<dbReference type="Pfam" id="PF00027">
    <property type="entry name" value="cNMP_binding"/>
    <property type="match status" value="1"/>
</dbReference>
<dbReference type="Gene3D" id="2.60.120.10">
    <property type="entry name" value="Jelly Rolls"/>
    <property type="match status" value="1"/>
</dbReference>
<dbReference type="AlphaFoldDB" id="A0A3G6RFJ6"/>
<dbReference type="SUPFAM" id="SSF51206">
    <property type="entry name" value="cAMP-binding domain-like"/>
    <property type="match status" value="1"/>
</dbReference>
<reference evidence="3 4" key="1">
    <citation type="submission" date="2018-01" db="EMBL/GenBank/DDBJ databases">
        <title>Draft genome sequences of Chryseobacterium lactis NCTC11390, Chryseobacterium oncorhynchi 701B-08, and Chryseobacterium viscerum 687B-08.</title>
        <authorList>
            <person name="Jeong J.-J."/>
            <person name="Lee Y.J."/>
            <person name="Park B."/>
            <person name="Choi I.-G."/>
            <person name="Kim K.D."/>
        </authorList>
    </citation>
    <scope>NUCLEOTIDE SEQUENCE [LARGE SCALE GENOMIC DNA]</scope>
    <source>
        <strain evidence="3 4">NCTC11390</strain>
    </source>
</reference>
<name>A0A3G6RFJ6_CHRLC</name>
<dbReference type="EMBL" id="PPEH01000009">
    <property type="protein sequence ID" value="PNW11949.1"/>
    <property type="molecule type" value="Genomic_DNA"/>
</dbReference>
<dbReference type="EMBL" id="CP033924">
    <property type="protein sequence ID" value="AZA83161.1"/>
    <property type="molecule type" value="Genomic_DNA"/>
</dbReference>
<dbReference type="InterPro" id="IPR000595">
    <property type="entry name" value="cNMP-bd_dom"/>
</dbReference>
<evidence type="ECO:0000313" key="2">
    <source>
        <dbReference type="EMBL" id="AZA83161.1"/>
    </source>
</evidence>
<evidence type="ECO:0000259" key="1">
    <source>
        <dbReference type="Pfam" id="PF00027"/>
    </source>
</evidence>
<evidence type="ECO:0000313" key="5">
    <source>
        <dbReference type="Proteomes" id="UP000279972"/>
    </source>
</evidence>
<accession>A0A3G6RFJ6</accession>
<dbReference type="Proteomes" id="UP000279972">
    <property type="component" value="Chromosome"/>
</dbReference>
<reference evidence="2 5" key="2">
    <citation type="submission" date="2018-11" db="EMBL/GenBank/DDBJ databases">
        <title>Proposal to divide the Flavobacteriaceae and reorganize its genera based on Amino Acid Identity values calculated from whole genome sequences.</title>
        <authorList>
            <person name="Nicholson A.C."/>
            <person name="Gulvik C.A."/>
            <person name="Whitney A.M."/>
            <person name="Humrighouse B.W."/>
            <person name="Bell M."/>
            <person name="Holmes B."/>
            <person name="Steigerwalt A.G."/>
            <person name="Villarma A."/>
            <person name="Sheth M."/>
            <person name="Batra D."/>
            <person name="Pryor J."/>
            <person name="Bernardet J.-F."/>
            <person name="Hugo C."/>
            <person name="Kampfer P."/>
            <person name="Newman J."/>
            <person name="McQuiston J.R."/>
        </authorList>
    </citation>
    <scope>NUCLEOTIDE SEQUENCE [LARGE SCALE GENOMIC DNA]</scope>
    <source>
        <strain evidence="2 5">KC_1864</strain>
    </source>
</reference>
<feature type="domain" description="Cyclic nucleotide-binding" evidence="1">
    <location>
        <begin position="28"/>
        <end position="113"/>
    </location>
</feature>
<dbReference type="InterPro" id="IPR014710">
    <property type="entry name" value="RmlC-like_jellyroll"/>
</dbReference>